<feature type="domain" description="CCHC-type" evidence="2">
    <location>
        <begin position="228"/>
        <end position="243"/>
    </location>
</feature>
<name>A0AAW2SRF2_9LAMI</name>
<reference evidence="3" key="1">
    <citation type="submission" date="2020-06" db="EMBL/GenBank/DDBJ databases">
        <authorList>
            <person name="Li T."/>
            <person name="Hu X."/>
            <person name="Zhang T."/>
            <person name="Song X."/>
            <person name="Zhang H."/>
            <person name="Dai N."/>
            <person name="Sheng W."/>
            <person name="Hou X."/>
            <person name="Wei L."/>
        </authorList>
    </citation>
    <scope>NUCLEOTIDE SEQUENCE</scope>
    <source>
        <strain evidence="3">KEN1</strain>
        <tissue evidence="3">Leaf</tissue>
    </source>
</reference>
<sequence>MSKNPLTLIMEINKFNGTNYNDWLRNLRIVLDFENQGYVLDKPLPTAMPEGSSLEERLTFKKWLEDNRKVRSFILASMTNEIQKQYDRLEDVPSIMLRMKEVYAVPDKHIRYAATKAFFETKIAEGSSVQSHGVKMLSLVEKLEDLKAGLENDIYIDATTHKSEPTVLVGEASTSKAKDKGARRWKRKKGKGTAVTAIASTGGAPTAPKGKGKGKVGGSQRAKANDVCIHCQGKGHWKRECPQLLSNPGMLVVEVNMISNSTSWVLDTVVELTSAITCRCWKEAKS</sequence>
<dbReference type="GO" id="GO:0008270">
    <property type="term" value="F:zinc ion binding"/>
    <property type="evidence" value="ECO:0007669"/>
    <property type="project" value="UniProtKB-KW"/>
</dbReference>
<organism evidence="3">
    <name type="scientific">Sesamum latifolium</name>
    <dbReference type="NCBI Taxonomy" id="2727402"/>
    <lineage>
        <taxon>Eukaryota</taxon>
        <taxon>Viridiplantae</taxon>
        <taxon>Streptophyta</taxon>
        <taxon>Embryophyta</taxon>
        <taxon>Tracheophyta</taxon>
        <taxon>Spermatophyta</taxon>
        <taxon>Magnoliopsida</taxon>
        <taxon>eudicotyledons</taxon>
        <taxon>Gunneridae</taxon>
        <taxon>Pentapetalae</taxon>
        <taxon>asterids</taxon>
        <taxon>lamiids</taxon>
        <taxon>Lamiales</taxon>
        <taxon>Pedaliaceae</taxon>
        <taxon>Sesamum</taxon>
    </lineage>
</organism>
<dbReference type="SMART" id="SM00343">
    <property type="entry name" value="ZnF_C2HC"/>
    <property type="match status" value="1"/>
</dbReference>
<evidence type="ECO:0000259" key="2">
    <source>
        <dbReference type="PROSITE" id="PS50158"/>
    </source>
</evidence>
<dbReference type="InterPro" id="IPR036875">
    <property type="entry name" value="Znf_CCHC_sf"/>
</dbReference>
<keyword evidence="1" id="KW-0479">Metal-binding</keyword>
<dbReference type="GO" id="GO:0003676">
    <property type="term" value="F:nucleic acid binding"/>
    <property type="evidence" value="ECO:0007669"/>
    <property type="project" value="InterPro"/>
</dbReference>
<gene>
    <name evidence="3" type="ORF">Slati_4437200</name>
</gene>
<proteinExistence type="predicted"/>
<comment type="caution">
    <text evidence="3">The sequence shown here is derived from an EMBL/GenBank/DDBJ whole genome shotgun (WGS) entry which is preliminary data.</text>
</comment>
<protein>
    <recommendedName>
        <fullName evidence="2">CCHC-type domain-containing protein</fullName>
    </recommendedName>
</protein>
<dbReference type="InterPro" id="IPR001878">
    <property type="entry name" value="Znf_CCHC"/>
</dbReference>
<dbReference type="SUPFAM" id="SSF57756">
    <property type="entry name" value="Retrovirus zinc finger-like domains"/>
    <property type="match status" value="1"/>
</dbReference>
<accession>A0AAW2SRF2</accession>
<evidence type="ECO:0000256" key="1">
    <source>
        <dbReference type="PROSITE-ProRule" id="PRU00047"/>
    </source>
</evidence>
<keyword evidence="1" id="KW-0862">Zinc</keyword>
<keyword evidence="1" id="KW-0863">Zinc-finger</keyword>
<dbReference type="AlphaFoldDB" id="A0AAW2SRF2"/>
<evidence type="ECO:0000313" key="3">
    <source>
        <dbReference type="EMBL" id="KAL0394710.1"/>
    </source>
</evidence>
<dbReference type="PROSITE" id="PS50158">
    <property type="entry name" value="ZF_CCHC"/>
    <property type="match status" value="1"/>
</dbReference>
<dbReference type="Pfam" id="PF14223">
    <property type="entry name" value="Retrotran_gag_2"/>
    <property type="match status" value="1"/>
</dbReference>
<dbReference type="EMBL" id="JACGWN010000016">
    <property type="protein sequence ID" value="KAL0394710.1"/>
    <property type="molecule type" value="Genomic_DNA"/>
</dbReference>
<reference evidence="3" key="2">
    <citation type="journal article" date="2024" name="Plant">
        <title>Genomic evolution and insights into agronomic trait innovations of Sesamum species.</title>
        <authorList>
            <person name="Miao H."/>
            <person name="Wang L."/>
            <person name="Qu L."/>
            <person name="Liu H."/>
            <person name="Sun Y."/>
            <person name="Le M."/>
            <person name="Wang Q."/>
            <person name="Wei S."/>
            <person name="Zheng Y."/>
            <person name="Lin W."/>
            <person name="Duan Y."/>
            <person name="Cao H."/>
            <person name="Xiong S."/>
            <person name="Wang X."/>
            <person name="Wei L."/>
            <person name="Li C."/>
            <person name="Ma Q."/>
            <person name="Ju M."/>
            <person name="Zhao R."/>
            <person name="Li G."/>
            <person name="Mu C."/>
            <person name="Tian Q."/>
            <person name="Mei H."/>
            <person name="Zhang T."/>
            <person name="Gao T."/>
            <person name="Zhang H."/>
        </authorList>
    </citation>
    <scope>NUCLEOTIDE SEQUENCE</scope>
    <source>
        <strain evidence="3">KEN1</strain>
    </source>
</reference>
<dbReference type="Gene3D" id="4.10.60.10">
    <property type="entry name" value="Zinc finger, CCHC-type"/>
    <property type="match status" value="1"/>
</dbReference>